<gene>
    <name evidence="2" type="ORF">OIK40_00180</name>
</gene>
<dbReference type="Proteomes" id="UP001216558">
    <property type="component" value="Unassembled WGS sequence"/>
</dbReference>
<accession>A0ABT5JLT3</accession>
<comment type="caution">
    <text evidence="2">The sequence shown here is derived from an EMBL/GenBank/DDBJ whole genome shotgun (WGS) entry which is preliminary data.</text>
</comment>
<dbReference type="Pfam" id="PF08239">
    <property type="entry name" value="SH3_3"/>
    <property type="match status" value="1"/>
</dbReference>
<evidence type="ECO:0000259" key="1">
    <source>
        <dbReference type="Pfam" id="PF08239"/>
    </source>
</evidence>
<evidence type="ECO:0000313" key="3">
    <source>
        <dbReference type="Proteomes" id="UP001216558"/>
    </source>
</evidence>
<protein>
    <submittedName>
        <fullName evidence="2">SH3 domain-containing protein</fullName>
    </submittedName>
</protein>
<name>A0ABT5JLT3_9SPHN</name>
<sequence>MTDLVGVRASSGQSALEQRGFTYAEGKTEASTQISYYWHARDKNCIRVETYDGRYTAITDASNKDCGKGGGSDVAVAAAAIGAVAIGALLLSRKDKKKDESGYQQDWQQVEAHGLQSGTLRIFAQPDKNSRVRGQVDEGSLLRNYGCDNYNGESWCEVTTMNGRTKGWARDRYLRASDSSASHLPDYGGSAGDLVEVYGLSSGQLKIIGTPSKNGYVVGRVNGGTTLRRTGCKSSEGENWCHVATLDGYLNGWARERYLRTTSSGGGNSGSIAGIEGMYAVNAIDELRTRGFENVDSQSSGSTIYGIYYFRPTRLCVQTTAANGRIVDIRDIRTHPRCR</sequence>
<feature type="domain" description="SH3b" evidence="1">
    <location>
        <begin position="119"/>
        <end position="174"/>
    </location>
</feature>
<keyword evidence="3" id="KW-1185">Reference proteome</keyword>
<proteinExistence type="predicted"/>
<evidence type="ECO:0000313" key="2">
    <source>
        <dbReference type="EMBL" id="MDC8753056.1"/>
    </source>
</evidence>
<dbReference type="EMBL" id="JAQQXQ010000001">
    <property type="protein sequence ID" value="MDC8753056.1"/>
    <property type="molecule type" value="Genomic_DNA"/>
</dbReference>
<reference evidence="2 3" key="1">
    <citation type="submission" date="2022-10" db="EMBL/GenBank/DDBJ databases">
        <title>Erythrobacter sp. sf7 Genome sequencing.</title>
        <authorList>
            <person name="Park S."/>
        </authorList>
    </citation>
    <scope>NUCLEOTIDE SEQUENCE [LARGE SCALE GENOMIC DNA]</scope>
    <source>
        <strain evidence="3">sf7</strain>
    </source>
</reference>
<dbReference type="RefSeq" id="WP_273675200.1">
    <property type="nucleotide sequence ID" value="NZ_JAQQXQ010000001.1"/>
</dbReference>
<dbReference type="InterPro" id="IPR003646">
    <property type="entry name" value="SH3-like_bac-type"/>
</dbReference>
<organism evidence="2 3">
    <name type="scientific">Erythrobacter fulvus</name>
    <dbReference type="NCBI Taxonomy" id="2987523"/>
    <lineage>
        <taxon>Bacteria</taxon>
        <taxon>Pseudomonadati</taxon>
        <taxon>Pseudomonadota</taxon>
        <taxon>Alphaproteobacteria</taxon>
        <taxon>Sphingomonadales</taxon>
        <taxon>Erythrobacteraceae</taxon>
        <taxon>Erythrobacter/Porphyrobacter group</taxon>
        <taxon>Erythrobacter</taxon>
    </lineage>
</organism>